<evidence type="ECO:0000313" key="3">
    <source>
        <dbReference type="Proteomes" id="UP001172673"/>
    </source>
</evidence>
<dbReference type="EMBL" id="JAPDRK010000002">
    <property type="protein sequence ID" value="KAJ9615842.1"/>
    <property type="molecule type" value="Genomic_DNA"/>
</dbReference>
<feature type="compositionally biased region" description="Polar residues" evidence="1">
    <location>
        <begin position="74"/>
        <end position="85"/>
    </location>
</feature>
<comment type="caution">
    <text evidence="2">The sequence shown here is derived from an EMBL/GenBank/DDBJ whole genome shotgun (WGS) entry which is preliminary data.</text>
</comment>
<accession>A0AA38XLS8</accession>
<dbReference type="Proteomes" id="UP001172673">
    <property type="component" value="Unassembled WGS sequence"/>
</dbReference>
<evidence type="ECO:0000313" key="2">
    <source>
        <dbReference type="EMBL" id="KAJ9615842.1"/>
    </source>
</evidence>
<dbReference type="AlphaFoldDB" id="A0AA38XLS8"/>
<evidence type="ECO:0000256" key="1">
    <source>
        <dbReference type="SAM" id="MobiDB-lite"/>
    </source>
</evidence>
<gene>
    <name evidence="2" type="ORF">H2200_001919</name>
</gene>
<reference evidence="2" key="1">
    <citation type="submission" date="2022-10" db="EMBL/GenBank/DDBJ databases">
        <title>Culturing micro-colonial fungi from biological soil crusts in the Mojave desert and describing Neophaeococcomyces mojavensis, and introducing the new genera and species Taxawa tesnikishii.</title>
        <authorList>
            <person name="Kurbessoian T."/>
            <person name="Stajich J.E."/>
        </authorList>
    </citation>
    <scope>NUCLEOTIDE SEQUENCE</scope>
    <source>
        <strain evidence="2">TK_41</strain>
    </source>
</reference>
<feature type="region of interest" description="Disordered" evidence="1">
    <location>
        <begin position="1"/>
        <end position="86"/>
    </location>
</feature>
<organism evidence="2 3">
    <name type="scientific">Cladophialophora chaetospira</name>
    <dbReference type="NCBI Taxonomy" id="386627"/>
    <lineage>
        <taxon>Eukaryota</taxon>
        <taxon>Fungi</taxon>
        <taxon>Dikarya</taxon>
        <taxon>Ascomycota</taxon>
        <taxon>Pezizomycotina</taxon>
        <taxon>Eurotiomycetes</taxon>
        <taxon>Chaetothyriomycetidae</taxon>
        <taxon>Chaetothyriales</taxon>
        <taxon>Herpotrichiellaceae</taxon>
        <taxon>Cladophialophora</taxon>
    </lineage>
</organism>
<keyword evidence="3" id="KW-1185">Reference proteome</keyword>
<proteinExistence type="predicted"/>
<name>A0AA38XLS8_9EURO</name>
<feature type="compositionally biased region" description="Basic and acidic residues" evidence="1">
    <location>
        <begin position="46"/>
        <end position="61"/>
    </location>
</feature>
<protein>
    <submittedName>
        <fullName evidence="2">Uncharacterized protein</fullName>
    </submittedName>
</protein>
<sequence>MPESPTLSEPPEEGAPPLRLAGDLESTPLKEPRSPSLPGPSQALNKEPEEKDQDIPPKKEEDIEIEEGSKLSRHTSALSLQSAHAPSTLRVEVLRKRAQVKELRLRRELEALNTEIEGVVLDTPIEIGFGAFALKKNKGKETYTDAARK</sequence>